<accession>A0A934JRV1</accession>
<proteinExistence type="predicted"/>
<feature type="transmembrane region" description="Helical" evidence="1">
    <location>
        <begin position="40"/>
        <end position="63"/>
    </location>
</feature>
<name>A0A934JRV1_9GAMM</name>
<dbReference type="AlphaFoldDB" id="A0A934JRV1"/>
<keyword evidence="1" id="KW-0472">Membrane</keyword>
<evidence type="ECO:0000259" key="2">
    <source>
        <dbReference type="Pfam" id="PF11127"/>
    </source>
</evidence>
<evidence type="ECO:0000313" key="4">
    <source>
        <dbReference type="Proteomes" id="UP000628710"/>
    </source>
</evidence>
<feature type="transmembrane region" description="Helical" evidence="1">
    <location>
        <begin position="12"/>
        <end position="28"/>
    </location>
</feature>
<comment type="caution">
    <text evidence="3">The sequence shown here is derived from an EMBL/GenBank/DDBJ whole genome shotgun (WGS) entry which is preliminary data.</text>
</comment>
<sequence>MAITKNLHIIDRTIRGVVGLVLTGLALFNGDFLQDPLLEILLGIFGTLNFISLLVGWCPVYQLSNISTLPSNKNSAA</sequence>
<dbReference type="RefSeq" id="WP_199469120.1">
    <property type="nucleotide sequence ID" value="NZ_JAEMNX010000017.1"/>
</dbReference>
<dbReference type="Proteomes" id="UP000628710">
    <property type="component" value="Unassembled WGS sequence"/>
</dbReference>
<feature type="domain" description="Inner membrane protein YgaP-like transmembrane" evidence="2">
    <location>
        <begin position="4"/>
        <end position="70"/>
    </location>
</feature>
<dbReference type="EMBL" id="JAEMNX010000017">
    <property type="protein sequence ID" value="MBJ7538713.1"/>
    <property type="molecule type" value="Genomic_DNA"/>
</dbReference>
<keyword evidence="1" id="KW-1133">Transmembrane helix</keyword>
<keyword evidence="1" id="KW-0812">Transmembrane</keyword>
<dbReference type="Pfam" id="PF11127">
    <property type="entry name" value="YgaP-like_TM"/>
    <property type="match status" value="1"/>
</dbReference>
<gene>
    <name evidence="3" type="ORF">I8J31_13585</name>
</gene>
<evidence type="ECO:0000313" key="3">
    <source>
        <dbReference type="EMBL" id="MBJ7538713.1"/>
    </source>
</evidence>
<evidence type="ECO:0000256" key="1">
    <source>
        <dbReference type="SAM" id="Phobius"/>
    </source>
</evidence>
<keyword evidence="4" id="KW-1185">Reference proteome</keyword>
<organism evidence="3 4">
    <name type="scientific">Marinomonas transparens</name>
    <dbReference type="NCBI Taxonomy" id="2795388"/>
    <lineage>
        <taxon>Bacteria</taxon>
        <taxon>Pseudomonadati</taxon>
        <taxon>Pseudomonadota</taxon>
        <taxon>Gammaproteobacteria</taxon>
        <taxon>Oceanospirillales</taxon>
        <taxon>Oceanospirillaceae</taxon>
        <taxon>Marinomonas</taxon>
    </lineage>
</organism>
<dbReference type="InterPro" id="IPR021309">
    <property type="entry name" value="YgaP-like_TM"/>
</dbReference>
<reference evidence="3" key="1">
    <citation type="submission" date="2020-12" db="EMBL/GenBank/DDBJ databases">
        <title>Marinomonas arctica sp. nov., a psychrotolerant bacterium isolated from the Arctic.</title>
        <authorList>
            <person name="Zhang Y."/>
        </authorList>
    </citation>
    <scope>NUCLEOTIDE SEQUENCE</scope>
    <source>
        <strain evidence="3">C1424</strain>
    </source>
</reference>
<protein>
    <submittedName>
        <fullName evidence="3">DUF2892 domain-containing protein</fullName>
    </submittedName>
</protein>